<accession>A0AAD8BJG4</accession>
<evidence type="ECO:0000313" key="7">
    <source>
        <dbReference type="EMBL" id="KAK0055750.1"/>
    </source>
</evidence>
<keyword evidence="3" id="KW-1133">Transmembrane helix</keyword>
<keyword evidence="4" id="KW-0472">Membrane</keyword>
<name>A0AAD8BJG4_BIOPF</name>
<organism evidence="7 8">
    <name type="scientific">Biomphalaria pfeifferi</name>
    <name type="common">Bloodfluke planorb</name>
    <name type="synonym">Freshwater snail</name>
    <dbReference type="NCBI Taxonomy" id="112525"/>
    <lineage>
        <taxon>Eukaryota</taxon>
        <taxon>Metazoa</taxon>
        <taxon>Spiralia</taxon>
        <taxon>Lophotrochozoa</taxon>
        <taxon>Mollusca</taxon>
        <taxon>Gastropoda</taxon>
        <taxon>Heterobranchia</taxon>
        <taxon>Euthyneura</taxon>
        <taxon>Panpulmonata</taxon>
        <taxon>Hygrophila</taxon>
        <taxon>Lymnaeoidea</taxon>
        <taxon>Planorbidae</taxon>
        <taxon>Biomphalaria</taxon>
    </lineage>
</organism>
<sequence length="248" mass="28374">MHIHLFRTLIFAFILGNGCSQRNISVATYRSNQDRKRLSVASSFNSANWTNYVLVICPEEDISIPFNCKRIRPALDLAIRRFHELDLLDPTHLVFHFADSKCNDQHGALAAFEYIIKGQLHCFLGPSCDYSLSPVGLYASSWKLPVITSGGISHEFRTDPRYSTLTRMGTTSKSVIDFILLQMRLFHWKRLVNIYDVSYQNSHCKLVLSYFKEVKKKGNIYVHPVFANPGDNVEEIMKRSVGTEYSGK</sequence>
<evidence type="ECO:0000259" key="6">
    <source>
        <dbReference type="Pfam" id="PF01094"/>
    </source>
</evidence>
<dbReference type="GO" id="GO:0038023">
    <property type="term" value="F:signaling receptor activity"/>
    <property type="evidence" value="ECO:0007669"/>
    <property type="project" value="TreeGrafter"/>
</dbReference>
<evidence type="ECO:0000313" key="8">
    <source>
        <dbReference type="Proteomes" id="UP001233172"/>
    </source>
</evidence>
<protein>
    <submittedName>
        <fullName evidence="7">Atrial natriuretic peptide receptor 3</fullName>
    </submittedName>
</protein>
<evidence type="ECO:0000256" key="3">
    <source>
        <dbReference type="ARBA" id="ARBA00022989"/>
    </source>
</evidence>
<gene>
    <name evidence="7" type="ORF">Bpfe_014816</name>
</gene>
<dbReference type="PANTHER" id="PTHR44755">
    <property type="entry name" value="NATRIURETIC PEPTIDE RECEPTOR 3-RELATED"/>
    <property type="match status" value="1"/>
</dbReference>
<dbReference type="PANTHER" id="PTHR44755:SF11">
    <property type="entry name" value="ATRIAL NATRIURETIC PEPTIDE RECEPTOR 3 ISOFORM X1"/>
    <property type="match status" value="1"/>
</dbReference>
<dbReference type="InterPro" id="IPR001828">
    <property type="entry name" value="ANF_lig-bd_rcpt"/>
</dbReference>
<keyword evidence="2" id="KW-0812">Transmembrane</keyword>
<comment type="caution">
    <text evidence="7">The sequence shown here is derived from an EMBL/GenBank/DDBJ whole genome shotgun (WGS) entry which is preliminary data.</text>
</comment>
<dbReference type="InterPro" id="IPR052612">
    <property type="entry name" value="ANP_Clearance_Receptor"/>
</dbReference>
<feature type="signal peptide" evidence="5">
    <location>
        <begin position="1"/>
        <end position="20"/>
    </location>
</feature>
<evidence type="ECO:0000256" key="2">
    <source>
        <dbReference type="ARBA" id="ARBA00022692"/>
    </source>
</evidence>
<evidence type="ECO:0000256" key="4">
    <source>
        <dbReference type="ARBA" id="ARBA00023136"/>
    </source>
</evidence>
<dbReference type="Proteomes" id="UP001233172">
    <property type="component" value="Unassembled WGS sequence"/>
</dbReference>
<comment type="subcellular location">
    <subcellularLocation>
        <location evidence="1">Membrane</location>
    </subcellularLocation>
</comment>
<reference evidence="7" key="1">
    <citation type="journal article" date="2023" name="PLoS Negl. Trop. Dis.">
        <title>A genome sequence for Biomphalaria pfeifferi, the major vector snail for the human-infecting parasite Schistosoma mansoni.</title>
        <authorList>
            <person name="Bu L."/>
            <person name="Lu L."/>
            <person name="Laidemitt M.R."/>
            <person name="Zhang S.M."/>
            <person name="Mutuku M."/>
            <person name="Mkoji G."/>
            <person name="Steinauer M."/>
            <person name="Loker E.S."/>
        </authorList>
    </citation>
    <scope>NUCLEOTIDE SEQUENCE</scope>
    <source>
        <strain evidence="7">KasaAsao</strain>
    </source>
</reference>
<dbReference type="GO" id="GO:0007165">
    <property type="term" value="P:signal transduction"/>
    <property type="evidence" value="ECO:0007669"/>
    <property type="project" value="TreeGrafter"/>
</dbReference>
<proteinExistence type="predicted"/>
<dbReference type="EMBL" id="JASAOG010000067">
    <property type="protein sequence ID" value="KAK0055750.1"/>
    <property type="molecule type" value="Genomic_DNA"/>
</dbReference>
<dbReference type="InterPro" id="IPR028082">
    <property type="entry name" value="Peripla_BP_I"/>
</dbReference>
<dbReference type="AlphaFoldDB" id="A0AAD8BJG4"/>
<keyword evidence="7" id="KW-0675">Receptor</keyword>
<dbReference type="GO" id="GO:0016020">
    <property type="term" value="C:membrane"/>
    <property type="evidence" value="ECO:0007669"/>
    <property type="project" value="UniProtKB-SubCell"/>
</dbReference>
<feature type="domain" description="Receptor ligand binding region" evidence="6">
    <location>
        <begin position="72"/>
        <end position="237"/>
    </location>
</feature>
<keyword evidence="8" id="KW-1185">Reference proteome</keyword>
<evidence type="ECO:0000256" key="5">
    <source>
        <dbReference type="SAM" id="SignalP"/>
    </source>
</evidence>
<evidence type="ECO:0000256" key="1">
    <source>
        <dbReference type="ARBA" id="ARBA00004370"/>
    </source>
</evidence>
<dbReference type="SUPFAM" id="SSF53822">
    <property type="entry name" value="Periplasmic binding protein-like I"/>
    <property type="match status" value="1"/>
</dbReference>
<reference evidence="7" key="2">
    <citation type="submission" date="2023-04" db="EMBL/GenBank/DDBJ databases">
        <authorList>
            <person name="Bu L."/>
            <person name="Lu L."/>
            <person name="Laidemitt M.R."/>
            <person name="Zhang S.M."/>
            <person name="Mutuku M."/>
            <person name="Mkoji G."/>
            <person name="Steinauer M."/>
            <person name="Loker E.S."/>
        </authorList>
    </citation>
    <scope>NUCLEOTIDE SEQUENCE</scope>
    <source>
        <strain evidence="7">KasaAsao</strain>
        <tissue evidence="7">Whole Snail</tissue>
    </source>
</reference>
<dbReference type="GO" id="GO:0017046">
    <property type="term" value="F:peptide hormone binding"/>
    <property type="evidence" value="ECO:0007669"/>
    <property type="project" value="TreeGrafter"/>
</dbReference>
<dbReference type="Pfam" id="PF01094">
    <property type="entry name" value="ANF_receptor"/>
    <property type="match status" value="1"/>
</dbReference>
<dbReference type="Gene3D" id="3.40.50.2300">
    <property type="match status" value="1"/>
</dbReference>
<keyword evidence="5" id="KW-0732">Signal</keyword>
<feature type="chain" id="PRO_5042272142" evidence="5">
    <location>
        <begin position="21"/>
        <end position="248"/>
    </location>
</feature>